<evidence type="ECO:0008006" key="3">
    <source>
        <dbReference type="Google" id="ProtNLM"/>
    </source>
</evidence>
<evidence type="ECO:0000313" key="1">
    <source>
        <dbReference type="EMBL" id="SFR86808.1"/>
    </source>
</evidence>
<proteinExistence type="predicted"/>
<name>A0A1I6K6W9_9SPHN</name>
<dbReference type="STRING" id="1166337.SAMN05192580_1378"/>
<dbReference type="AlphaFoldDB" id="A0A1I6K6W9"/>
<evidence type="ECO:0000313" key="2">
    <source>
        <dbReference type="Proteomes" id="UP000198824"/>
    </source>
</evidence>
<gene>
    <name evidence="1" type="ORF">SAMN05192580_1378</name>
</gene>
<dbReference type="Proteomes" id="UP000198824">
    <property type="component" value="Unassembled WGS sequence"/>
</dbReference>
<protein>
    <recommendedName>
        <fullName evidence="3">Transposase</fullName>
    </recommendedName>
</protein>
<keyword evidence="2" id="KW-1185">Reference proteome</keyword>
<reference evidence="1 2" key="1">
    <citation type="submission" date="2016-10" db="EMBL/GenBank/DDBJ databases">
        <authorList>
            <person name="de Groot N.N."/>
        </authorList>
    </citation>
    <scope>NUCLEOTIDE SEQUENCE [LARGE SCALE GENOMIC DNA]</scope>
    <source>
        <strain evidence="1 2">S5-249</strain>
    </source>
</reference>
<sequence length="54" mass="6187">MSAPWSGRELAVLRRHYPAGASGACLRFLPRRSKRAIIVQATRLQIRTTRKERP</sequence>
<dbReference type="RefSeq" id="WP_165611217.1">
    <property type="nucleotide sequence ID" value="NZ_FOZG01000001.1"/>
</dbReference>
<organism evidence="1 2">
    <name type="scientific">Sphingomonas jatrophae</name>
    <dbReference type="NCBI Taxonomy" id="1166337"/>
    <lineage>
        <taxon>Bacteria</taxon>
        <taxon>Pseudomonadati</taxon>
        <taxon>Pseudomonadota</taxon>
        <taxon>Alphaproteobacteria</taxon>
        <taxon>Sphingomonadales</taxon>
        <taxon>Sphingomonadaceae</taxon>
        <taxon>Sphingomonas</taxon>
    </lineage>
</organism>
<dbReference type="EMBL" id="FOZG01000001">
    <property type="protein sequence ID" value="SFR86808.1"/>
    <property type="molecule type" value="Genomic_DNA"/>
</dbReference>
<accession>A0A1I6K6W9</accession>